<keyword evidence="2" id="KW-0812">Transmembrane</keyword>
<organism evidence="3 4">
    <name type="scientific">Aureococcus anophagefferens</name>
    <name type="common">Harmful bloom alga</name>
    <dbReference type="NCBI Taxonomy" id="44056"/>
    <lineage>
        <taxon>Eukaryota</taxon>
        <taxon>Sar</taxon>
        <taxon>Stramenopiles</taxon>
        <taxon>Ochrophyta</taxon>
        <taxon>Pelagophyceae</taxon>
        <taxon>Pelagomonadales</taxon>
        <taxon>Pelagomonadaceae</taxon>
        <taxon>Aureococcus</taxon>
    </lineage>
</organism>
<evidence type="ECO:0000256" key="1">
    <source>
        <dbReference type="SAM" id="MobiDB-lite"/>
    </source>
</evidence>
<keyword evidence="4" id="KW-1185">Reference proteome</keyword>
<evidence type="ECO:0000313" key="3">
    <source>
        <dbReference type="EMBL" id="KAK7242362.1"/>
    </source>
</evidence>
<feature type="region of interest" description="Disordered" evidence="1">
    <location>
        <begin position="252"/>
        <end position="276"/>
    </location>
</feature>
<comment type="caution">
    <text evidence="3">The sequence shown here is derived from an EMBL/GenBank/DDBJ whole genome shotgun (WGS) entry which is preliminary data.</text>
</comment>
<keyword evidence="2" id="KW-1133">Transmembrane helix</keyword>
<feature type="transmembrane region" description="Helical" evidence="2">
    <location>
        <begin position="36"/>
        <end position="57"/>
    </location>
</feature>
<dbReference type="EMBL" id="JBBJCI010000145">
    <property type="protein sequence ID" value="KAK7242362.1"/>
    <property type="molecule type" value="Genomic_DNA"/>
</dbReference>
<keyword evidence="2" id="KW-0472">Membrane</keyword>
<evidence type="ECO:0000256" key="2">
    <source>
        <dbReference type="SAM" id="Phobius"/>
    </source>
</evidence>
<protein>
    <recommendedName>
        <fullName evidence="5">Amino acid transporter</fullName>
    </recommendedName>
</protein>
<proteinExistence type="predicted"/>
<gene>
    <name evidence="3" type="ORF">SO694_00012354</name>
</gene>
<evidence type="ECO:0000313" key="4">
    <source>
        <dbReference type="Proteomes" id="UP001363151"/>
    </source>
</evidence>
<reference evidence="3 4" key="1">
    <citation type="submission" date="2024-03" db="EMBL/GenBank/DDBJ databases">
        <title>Aureococcus anophagefferens CCMP1851 and Kratosvirus quantuckense: Draft genome of a second virus-susceptible host strain in the model system.</title>
        <authorList>
            <person name="Chase E."/>
            <person name="Truchon A.R."/>
            <person name="Schepens W."/>
            <person name="Wilhelm S.W."/>
        </authorList>
    </citation>
    <scope>NUCLEOTIDE SEQUENCE [LARGE SCALE GENOMIC DNA]</scope>
    <source>
        <strain evidence="3 4">CCMP1851</strain>
    </source>
</reference>
<name>A0ABR1G2C8_AURAN</name>
<sequence length="305" mass="31993">MPPACCEKSPCALACKCMPCLSLPWLSENRRATCRVLIALHVVAVSVAIAFAIFATLGNLTGKSLKTTYWSYVDVTNAYESADETTDAGELYVGFKGVYSDGGILGNEYYTWDAFDDELQTSKAEDTMDSCADAAGSMVSTSIIAAVTLLPTINTLMIRSDASTDSPCNKFASVLPSIMGSIATIATTATFSKECFQALPSSIYVNGIKAADLDKKLGVGYFLEIMVAVVGITTGLIMLFLGVPPAGGAAGGAEAPALELKTPEKAPPPPPDAPDALVVYAEENKDEPDEEEVLASQSSVCNCTC</sequence>
<evidence type="ECO:0008006" key="5">
    <source>
        <dbReference type="Google" id="ProtNLM"/>
    </source>
</evidence>
<dbReference type="Proteomes" id="UP001363151">
    <property type="component" value="Unassembled WGS sequence"/>
</dbReference>
<feature type="transmembrane region" description="Helical" evidence="2">
    <location>
        <begin position="219"/>
        <end position="241"/>
    </location>
</feature>
<accession>A0ABR1G2C8</accession>